<comment type="caution">
    <text evidence="2">The sequence shown here is derived from an EMBL/GenBank/DDBJ whole genome shotgun (WGS) entry which is preliminary data.</text>
</comment>
<name>A0A840HSL2_9SPHN</name>
<dbReference type="InterPro" id="IPR009325">
    <property type="entry name" value="DUF983"/>
</dbReference>
<feature type="transmembrane region" description="Helical" evidence="1">
    <location>
        <begin position="84"/>
        <end position="109"/>
    </location>
</feature>
<dbReference type="Proteomes" id="UP000575068">
    <property type="component" value="Unassembled WGS sequence"/>
</dbReference>
<evidence type="ECO:0000313" key="2">
    <source>
        <dbReference type="EMBL" id="MBB4640496.1"/>
    </source>
</evidence>
<organism evidence="2 3">
    <name type="scientific">Rhizorhapis suberifaciens</name>
    <name type="common">corky root of lettuce</name>
    <dbReference type="NCBI Taxonomy" id="13656"/>
    <lineage>
        <taxon>Bacteria</taxon>
        <taxon>Pseudomonadati</taxon>
        <taxon>Pseudomonadota</taxon>
        <taxon>Alphaproteobacteria</taxon>
        <taxon>Sphingomonadales</taxon>
        <taxon>Sphingomonadaceae</taxon>
        <taxon>Rhizorhapis</taxon>
    </lineage>
</organism>
<keyword evidence="1" id="KW-0472">Membrane</keyword>
<dbReference type="EMBL" id="JACHOV010000002">
    <property type="protein sequence ID" value="MBB4640496.1"/>
    <property type="molecule type" value="Genomic_DNA"/>
</dbReference>
<accession>A0A840HSL2</accession>
<keyword evidence="1" id="KW-1133">Transmembrane helix</keyword>
<dbReference type="Pfam" id="PF06170">
    <property type="entry name" value="DUF983"/>
    <property type="match status" value="1"/>
</dbReference>
<evidence type="ECO:0000313" key="3">
    <source>
        <dbReference type="Proteomes" id="UP000575068"/>
    </source>
</evidence>
<sequence length="133" mass="14207">MAEGLAPIIRPALEGRCPQCGGQTLFGEHIAHFAPRCSGCDLDFAQFNVGDGPAAFLILIVGALITGLALSFEVAVHPPFWLHMLIWIPLTTVAVVGSLRVAKAALLILEYRNQAREGRLQPVLPPQGSDVQA</sequence>
<feature type="transmembrane region" description="Helical" evidence="1">
    <location>
        <begin position="54"/>
        <end position="72"/>
    </location>
</feature>
<gene>
    <name evidence="2" type="ORF">HNQ99_000784</name>
</gene>
<dbReference type="AlphaFoldDB" id="A0A840HSL2"/>
<reference evidence="2 3" key="1">
    <citation type="submission" date="2020-08" db="EMBL/GenBank/DDBJ databases">
        <title>Genomic Encyclopedia of Type Strains, Phase IV (KMG-IV): sequencing the most valuable type-strain genomes for metagenomic binning, comparative biology and taxonomic classification.</title>
        <authorList>
            <person name="Goeker M."/>
        </authorList>
    </citation>
    <scope>NUCLEOTIDE SEQUENCE [LARGE SCALE GENOMIC DNA]</scope>
    <source>
        <strain evidence="2 3">DSM 7465</strain>
    </source>
</reference>
<keyword evidence="1" id="KW-0812">Transmembrane</keyword>
<protein>
    <submittedName>
        <fullName evidence="2">Uncharacterized protein (DUF983 family)</fullName>
    </submittedName>
</protein>
<keyword evidence="3" id="KW-1185">Reference proteome</keyword>
<evidence type="ECO:0000256" key="1">
    <source>
        <dbReference type="SAM" id="Phobius"/>
    </source>
</evidence>
<proteinExistence type="predicted"/>